<dbReference type="GeneID" id="68092858"/>
<dbReference type="RefSeq" id="XP_044552224.1">
    <property type="nucleotide sequence ID" value="XM_044693545.1"/>
</dbReference>
<dbReference type="GO" id="GO:0043161">
    <property type="term" value="P:proteasome-mediated ubiquitin-dependent protein catabolic process"/>
    <property type="evidence" value="ECO:0007669"/>
    <property type="project" value="TreeGrafter"/>
</dbReference>
<organism evidence="3 4">
    <name type="scientific">Naegleria lovaniensis</name>
    <name type="common">Amoeba</name>
    <dbReference type="NCBI Taxonomy" id="51637"/>
    <lineage>
        <taxon>Eukaryota</taxon>
        <taxon>Discoba</taxon>
        <taxon>Heterolobosea</taxon>
        <taxon>Tetramitia</taxon>
        <taxon>Eutetramitia</taxon>
        <taxon>Vahlkampfiidae</taxon>
        <taxon>Naegleria</taxon>
    </lineage>
</organism>
<keyword evidence="1" id="KW-0677">Repeat</keyword>
<dbReference type="InterPro" id="IPR011042">
    <property type="entry name" value="6-blade_b-propeller_TolB-like"/>
</dbReference>
<name>A0AA88GWC1_NAELO</name>
<dbReference type="SUPFAM" id="SSF75011">
    <property type="entry name" value="3-carboxy-cis,cis-mucoante lactonizing enzyme"/>
    <property type="match status" value="1"/>
</dbReference>
<dbReference type="PANTHER" id="PTHR24104">
    <property type="entry name" value="E3 UBIQUITIN-PROTEIN LIGASE NHLRC1-RELATED"/>
    <property type="match status" value="1"/>
</dbReference>
<dbReference type="GO" id="GO:0000209">
    <property type="term" value="P:protein polyubiquitination"/>
    <property type="evidence" value="ECO:0007669"/>
    <property type="project" value="TreeGrafter"/>
</dbReference>
<evidence type="ECO:0000256" key="1">
    <source>
        <dbReference type="ARBA" id="ARBA00022737"/>
    </source>
</evidence>
<dbReference type="AlphaFoldDB" id="A0AA88GWC1"/>
<dbReference type="Proteomes" id="UP000816034">
    <property type="component" value="Unassembled WGS sequence"/>
</dbReference>
<evidence type="ECO:0000256" key="2">
    <source>
        <dbReference type="PROSITE-ProRule" id="PRU00504"/>
    </source>
</evidence>
<dbReference type="PROSITE" id="PS51125">
    <property type="entry name" value="NHL"/>
    <property type="match status" value="1"/>
</dbReference>
<dbReference type="PANTHER" id="PTHR24104:SF48">
    <property type="entry name" value="PROTEIN WECH"/>
    <property type="match status" value="1"/>
</dbReference>
<proteinExistence type="predicted"/>
<evidence type="ECO:0000313" key="3">
    <source>
        <dbReference type="EMBL" id="KAG2388232.1"/>
    </source>
</evidence>
<protein>
    <submittedName>
        <fullName evidence="3">Uncharacterized protein</fullName>
    </submittedName>
</protein>
<sequence>MLSGTRLILTDLAPNTHARSSGHLENNYGHDDEKNQSLYTKLQIKMRNFKIRNLPFAMKSEMIRGFFLDPKEQEHGITPCDIGDVVISYNLNCILVSRCNSARIVVFDLATKEFQCFLNAPRSSPRYMCIEEDNQGHDTLIIFACDQCVFKYDLQRCLENVNKVEWRKIWESDHCGWPQGIAIPRSKKSSVYVCDILSDQVVELNASNGQLLSKFRVDRAFSITFAYPSCRDQNKEYMVVTTVENNSSVQIFTQCKDDQGHCSWQSVKRIGNIGSDLGSFKNPCGVVCDNKHIIVSDCDNVRIQVFSLDNFEFIDSYEVVDKGYPYGVCLDGSSGELFVCGAESAFDG</sequence>
<dbReference type="InterPro" id="IPR001258">
    <property type="entry name" value="NHL_repeat"/>
</dbReference>
<keyword evidence="4" id="KW-1185">Reference proteome</keyword>
<comment type="caution">
    <text evidence="3">The sequence shown here is derived from an EMBL/GenBank/DDBJ whole genome shotgun (WGS) entry which is preliminary data.</text>
</comment>
<accession>A0AA88GWC1</accession>
<evidence type="ECO:0000313" key="4">
    <source>
        <dbReference type="Proteomes" id="UP000816034"/>
    </source>
</evidence>
<gene>
    <name evidence="3" type="ORF">C9374_000396</name>
</gene>
<dbReference type="InterPro" id="IPR050952">
    <property type="entry name" value="TRIM-NHL_E3_ligases"/>
</dbReference>
<dbReference type="Gene3D" id="2.120.10.30">
    <property type="entry name" value="TolB, C-terminal domain"/>
    <property type="match status" value="2"/>
</dbReference>
<feature type="repeat" description="NHL" evidence="2">
    <location>
        <begin position="267"/>
        <end position="309"/>
    </location>
</feature>
<reference evidence="3 4" key="1">
    <citation type="journal article" date="2018" name="BMC Genomics">
        <title>The genome of Naegleria lovaniensis, the basis for a comparative approach to unravel pathogenicity factors of the human pathogenic amoeba N. fowleri.</title>
        <authorList>
            <person name="Liechti N."/>
            <person name="Schurch N."/>
            <person name="Bruggmann R."/>
            <person name="Wittwer M."/>
        </authorList>
    </citation>
    <scope>NUCLEOTIDE SEQUENCE [LARGE SCALE GENOMIC DNA]</scope>
    <source>
        <strain evidence="3 4">ATCC 30569</strain>
    </source>
</reference>
<dbReference type="GO" id="GO:0061630">
    <property type="term" value="F:ubiquitin protein ligase activity"/>
    <property type="evidence" value="ECO:0007669"/>
    <property type="project" value="TreeGrafter"/>
</dbReference>
<dbReference type="EMBL" id="PYSW02000010">
    <property type="protein sequence ID" value="KAG2388232.1"/>
    <property type="molecule type" value="Genomic_DNA"/>
</dbReference>